<dbReference type="EMBL" id="FRAW01000001">
    <property type="protein sequence ID" value="SHK09941.1"/>
    <property type="molecule type" value="Genomic_DNA"/>
</dbReference>
<dbReference type="Proteomes" id="UP000184275">
    <property type="component" value="Unassembled WGS sequence"/>
</dbReference>
<name>A0A1M6PPY1_9BACT</name>
<dbReference type="Pfam" id="PF14103">
    <property type="entry name" value="DUF4276"/>
    <property type="match status" value="1"/>
</dbReference>
<dbReference type="InterPro" id="IPR025455">
    <property type="entry name" value="DUF4276"/>
</dbReference>
<accession>A0A1M6PPY1</accession>
<keyword evidence="2" id="KW-1185">Reference proteome</keyword>
<dbReference type="RefSeq" id="WP_073301659.1">
    <property type="nucleotide sequence ID" value="NZ_FRAW01000001.1"/>
</dbReference>
<gene>
    <name evidence="1" type="ORF">SAMN05720469_10165</name>
</gene>
<evidence type="ECO:0008006" key="3">
    <source>
        <dbReference type="Google" id="ProtNLM"/>
    </source>
</evidence>
<proteinExistence type="predicted"/>
<organism evidence="1 2">
    <name type="scientific">Fibrobacter intestinalis</name>
    <dbReference type="NCBI Taxonomy" id="28122"/>
    <lineage>
        <taxon>Bacteria</taxon>
        <taxon>Pseudomonadati</taxon>
        <taxon>Fibrobacterota</taxon>
        <taxon>Fibrobacteria</taxon>
        <taxon>Fibrobacterales</taxon>
        <taxon>Fibrobacteraceae</taxon>
        <taxon>Fibrobacter</taxon>
    </lineage>
</organism>
<sequence>MKKIFIVTEGPSEEHFAKAILAPHFLDYEKIIIPITILTKRDNRHGIMYKGGMSSYSKMQNSLEPVLKRASKSEDSYVSTMVDFYALPTDTPGYANAMKYSDAYDKVRQLENSILQKVGHERHFKPYIQLHEFEALLFADIEQLSTEYFDCQIDELRQAISAQPNPELINNSFETAPSKRILKAIPAYDKTVAGIEVLRRIGLNKIRDKCRHFNDWITHLEQI</sequence>
<evidence type="ECO:0000313" key="2">
    <source>
        <dbReference type="Proteomes" id="UP000184275"/>
    </source>
</evidence>
<protein>
    <recommendedName>
        <fullName evidence="3">DUF4276 family protein</fullName>
    </recommendedName>
</protein>
<reference evidence="2" key="1">
    <citation type="submission" date="2016-11" db="EMBL/GenBank/DDBJ databases">
        <authorList>
            <person name="Varghese N."/>
            <person name="Submissions S."/>
        </authorList>
    </citation>
    <scope>NUCLEOTIDE SEQUENCE [LARGE SCALE GENOMIC DNA]</scope>
    <source>
        <strain evidence="2">UWOS</strain>
    </source>
</reference>
<dbReference type="AlphaFoldDB" id="A0A1M6PPY1"/>
<evidence type="ECO:0000313" key="1">
    <source>
        <dbReference type="EMBL" id="SHK09941.1"/>
    </source>
</evidence>